<comment type="function">
    <text evidence="1">Involved in the assembly of lipopolysaccharide (LPS) at the surface of the outer membrane.</text>
</comment>
<dbReference type="InterPro" id="IPR020889">
    <property type="entry name" value="LipoPS_assembly_LptD"/>
</dbReference>
<gene>
    <name evidence="1 3" type="primary">lptD</name>
    <name evidence="3" type="ORF">LZ496_02780</name>
</gene>
<keyword evidence="1" id="KW-0472">Membrane</keyword>
<dbReference type="InterPro" id="IPR050218">
    <property type="entry name" value="LptD"/>
</dbReference>
<dbReference type="Gene3D" id="2.60.450.10">
    <property type="entry name" value="Lipopolysaccharide (LPS) transport protein A like domain"/>
    <property type="match status" value="1"/>
</dbReference>
<dbReference type="EMBL" id="JAMGBA010000001">
    <property type="protein sequence ID" value="MCL6697708.1"/>
    <property type="molecule type" value="Genomic_DNA"/>
</dbReference>
<comment type="caution">
    <text evidence="1">Lacks conserved residue(s) required for the propagation of feature annotation.</text>
</comment>
<dbReference type="PANTHER" id="PTHR30189">
    <property type="entry name" value="LPS-ASSEMBLY PROTEIN"/>
    <property type="match status" value="1"/>
</dbReference>
<feature type="domain" description="LptD C-terminal" evidence="2">
    <location>
        <begin position="311"/>
        <end position="678"/>
    </location>
</feature>
<keyword evidence="1" id="KW-0732">Signal</keyword>
<dbReference type="HAMAP" id="MF_01411">
    <property type="entry name" value="LPS_assembly_LptD"/>
    <property type="match status" value="1"/>
</dbReference>
<evidence type="ECO:0000313" key="3">
    <source>
        <dbReference type="EMBL" id="MCL6697708.1"/>
    </source>
</evidence>
<dbReference type="Pfam" id="PF04453">
    <property type="entry name" value="LptD"/>
    <property type="match status" value="1"/>
</dbReference>
<reference evidence="3 4" key="1">
    <citation type="submission" date="2022-05" db="EMBL/GenBank/DDBJ databases">
        <authorList>
            <person name="Jo J.-H."/>
            <person name="Im W.-T."/>
        </authorList>
    </citation>
    <scope>NUCLEOTIDE SEQUENCE [LARGE SCALE GENOMIC DNA]</scope>
    <source>
        <strain evidence="3 4">NSE70-1</strain>
    </source>
</reference>
<comment type="similarity">
    <text evidence="1">Belongs to the LptD family.</text>
</comment>
<comment type="caution">
    <text evidence="3">The sequence shown here is derived from an EMBL/GenBank/DDBJ whole genome shotgun (WGS) entry which is preliminary data.</text>
</comment>
<comment type="subcellular location">
    <subcellularLocation>
        <location evidence="1">Cell outer membrane</location>
    </subcellularLocation>
</comment>
<keyword evidence="4" id="KW-1185">Reference proteome</keyword>
<comment type="subunit">
    <text evidence="1">Component of the lipopolysaccharide transport and assembly complex.</text>
</comment>
<dbReference type="PANTHER" id="PTHR30189:SF1">
    <property type="entry name" value="LPS-ASSEMBLY PROTEIN LPTD"/>
    <property type="match status" value="1"/>
</dbReference>
<evidence type="ECO:0000259" key="2">
    <source>
        <dbReference type="Pfam" id="PF04453"/>
    </source>
</evidence>
<accession>A0ABT0RRR7</accession>
<protein>
    <recommendedName>
        <fullName evidence="1">LPS-assembly protein LptD</fullName>
    </recommendedName>
</protein>
<evidence type="ECO:0000313" key="4">
    <source>
        <dbReference type="Proteomes" id="UP001203410"/>
    </source>
</evidence>
<feature type="chain" id="PRO_5044937224" description="LPS-assembly protein LptD" evidence="1">
    <location>
        <begin position="35"/>
        <end position="751"/>
    </location>
</feature>
<sequence length="751" mass="83359" precursor="true">MSIGPDGTLLPARFTGLCLTALPLVLCVPVAAQAAQEPVAAPAAPPATEPVIEFSADEVTYENEVDLVTAQGRVRMSRDGNYLAADKVSWDRRSGRVLAEGNVVIMTPQGDKLVSDKVDLTDTLRDGAVENLLIVLEGGGRIAAERGSRTGDVTQLENAVYTACPVVTAAGCPKNPSWKITATRVTHDRASGRIRFNGGRLTVLGVPLPLLPIFSIGDGSGEGGFSGALVPGIRVDSNNGLEIDFPYYWRIDKNRDLTITPHIYTGALPALETRWRHLTSKGAYQLGAFVTYGDIPDPDMVDLTPEDKDGFRGFFEGNGRFQLDPFWTVTGSLRAATDKTVARQYDLTRDDRLRSFVSAERISLDSYVAIEGWAFQGLRSTDKQGRIPIALPAVDARVRLDDPVLGGKVELQANSLAILRLDGQDTQRAFASARWDMRRLTRMGQELTFTAFARADAYHTDNSEETVVDIYRGQDGWQFRGIGALAADLKWPLIGQLWGGSQRLTPRVQLVLTPPTENLDIPNEDARAVDLEDSNLFALNRFPGYDRWEDGSRVTYGLEWAFDRPKFSVDAVIGQSYRLTNEPVLFPDGTGLTDRFSDIVGRTRIRFGRLVDVTHRYRVDKDNLAVRRNELDLTVGTELTYAQVGYLRLNRDISPTVEDLRDKEELRLAGRWQILPYWSVFGSTVLDLSDEEEDPLNIADGFEPVRHRLGFTYEDDCLELGVAWKRDYERIGEFRKGSTFSINFALKGIGR</sequence>
<keyword evidence="1" id="KW-0998">Cell outer membrane</keyword>
<dbReference type="RefSeq" id="WP_249903065.1">
    <property type="nucleotide sequence ID" value="NZ_JAMGBA010000001.1"/>
</dbReference>
<name>A0ABT0RRR7_9SPHN</name>
<dbReference type="Proteomes" id="UP001203410">
    <property type="component" value="Unassembled WGS sequence"/>
</dbReference>
<feature type="signal peptide" evidence="1">
    <location>
        <begin position="1"/>
        <end position="34"/>
    </location>
</feature>
<proteinExistence type="inferred from homology"/>
<organism evidence="3 4">
    <name type="scientific">Sphingomonas caseinilyticus</name>
    <dbReference type="NCBI Taxonomy" id="2908205"/>
    <lineage>
        <taxon>Bacteria</taxon>
        <taxon>Pseudomonadati</taxon>
        <taxon>Pseudomonadota</taxon>
        <taxon>Alphaproteobacteria</taxon>
        <taxon>Sphingomonadales</taxon>
        <taxon>Sphingomonadaceae</taxon>
        <taxon>Sphingomonas</taxon>
    </lineage>
</organism>
<dbReference type="InterPro" id="IPR007543">
    <property type="entry name" value="LptD_C"/>
</dbReference>
<evidence type="ECO:0000256" key="1">
    <source>
        <dbReference type="HAMAP-Rule" id="MF_01411"/>
    </source>
</evidence>